<dbReference type="Gene3D" id="3.30.300.30">
    <property type="match status" value="1"/>
</dbReference>
<keyword evidence="3" id="KW-0436">Ligase</keyword>
<dbReference type="Pfam" id="PF00501">
    <property type="entry name" value="AMP-binding"/>
    <property type="match status" value="1"/>
</dbReference>
<name>A0A0C3H438_OIDMZ</name>
<reference evidence="6" key="2">
    <citation type="submission" date="2015-01" db="EMBL/GenBank/DDBJ databases">
        <title>Evolutionary Origins and Diversification of the Mycorrhizal Mutualists.</title>
        <authorList>
            <consortium name="DOE Joint Genome Institute"/>
            <consortium name="Mycorrhizal Genomics Consortium"/>
            <person name="Kohler A."/>
            <person name="Kuo A."/>
            <person name="Nagy L.G."/>
            <person name="Floudas D."/>
            <person name="Copeland A."/>
            <person name="Barry K.W."/>
            <person name="Cichocki N."/>
            <person name="Veneault-Fourrey C."/>
            <person name="LaButti K."/>
            <person name="Lindquist E.A."/>
            <person name="Lipzen A."/>
            <person name="Lundell T."/>
            <person name="Morin E."/>
            <person name="Murat C."/>
            <person name="Riley R."/>
            <person name="Ohm R."/>
            <person name="Sun H."/>
            <person name="Tunlid A."/>
            <person name="Henrissat B."/>
            <person name="Grigoriev I.V."/>
            <person name="Hibbett D.S."/>
            <person name="Martin F."/>
        </authorList>
    </citation>
    <scope>NUCLEOTIDE SEQUENCE [LARGE SCALE GENOMIC DNA]</scope>
    <source>
        <strain evidence="6">Zn</strain>
    </source>
</reference>
<dbReference type="Gene3D" id="3.30.559.30">
    <property type="entry name" value="Nonribosomal peptide synthetase, condensation domain"/>
    <property type="match status" value="2"/>
</dbReference>
<dbReference type="PANTHER" id="PTHR45527:SF12">
    <property type="entry name" value="NONRIBOSOMAL PEPTIDE SYNTHETASE IVOA"/>
    <property type="match status" value="1"/>
</dbReference>
<dbReference type="InParanoid" id="A0A0C3H438"/>
<dbReference type="InterPro" id="IPR020845">
    <property type="entry name" value="AMP-binding_CS"/>
</dbReference>
<dbReference type="Pfam" id="PF00668">
    <property type="entry name" value="Condensation"/>
    <property type="match status" value="2"/>
</dbReference>
<keyword evidence="2" id="KW-0597">Phosphoprotein</keyword>
<dbReference type="InterPro" id="IPR010071">
    <property type="entry name" value="AA_adenyl_dom"/>
</dbReference>
<sequence>MARMCRVSEDLIEDACPCSPMQEALMAATAESNNNSYMLQMVCSLGAKIDPREFQRAWKETARACPIMRTRIIYLEPYGAIQVVIDEDSKWFTGSSLHSYQKDDVNLPMTFGDILWRFAIIQTKNVSGVQEYFFVWTVHHAVCDGFSVPETLKRVALCYKKQPLPEQQPFYSFIEFVKSVDSAKSQAFWERELRNCSSIPFPTIPDLGFRAFPSSLFTRQISFNQPEGLTLPKAIILQSAWALLLSNITGSTEVTFGSISSGRSAPVPGIREMNGPTITVVPLKVRVDQAQSVAEFFQLGVARAKEMLPYEHAGLKNIRRYLGEEGSRACDFQNLLVIQPGAFTKRATETMQLLGMNVQEKFWKNETHSYPLTTTITYTSSGLKMQMEYDSRVLHERQVHNLSNQYEEILHCLCAADPSAPISSISAFASEDKSQVYKWNQHIVSLQDTCVHDLIQDRVRSSPDKIAICSWDGSLTYSELDSISSGLAARLILLGVGPEIPVALCFEKSIWAPVALLAIHKAGGAYVPVDPSHPRERLQEIFTAANMNITLSSRAQVDALQGLCPHTIVLGAETAYKLPKIQLSMRAKPCNTAYIIFTSGSTGKPKGVVMQHSALCTSIIQHGKRLGFSPDWRTLQFSSHTFDVSIAEILTTLVFGGCVCIPSDNQRMNDINQAIRNLKVNVALLTPTAASLIKPKDVPSLHTLILGGESITRENINRWASHVRLYNAFGPTEACIYCSIAEVSAESDETNIGTAVGGNTWIVNPENHDFLVPIGCTGELVVSGPILARGYSDNSAETEAAFVPSPRWLIDAGHSSSRIYKTGDLVRYDHDGAMHFVGRKDAQVKIRGFRVELEEVEAHISKVSETGRLLAVVPRSGLCREKIVVVACLKTHNFAERPTSALELASEFTESKLDDWIDETCREVSTKVPGYMVPSIWAVLEYIPVMSSGKLDRKAVIAWVESMDEPTYRLCSRYVGPKSSVEFQPESLIYKVRLALSEVLNVSVEDIGPKTSFMSLGGDSISAIQLVARCRKIGIILSVQDILKHKTLENLERMVLAEMLREASSEKPQPALGALSFYPFSTPELLRYDKLLHTHFGPSCEIAIEDVYLCSSFQEYMLKSQFKDASTFKVKWAIELSNASGAPIHTADLEKAWRRVVQRHSILRTTFLFDDKNNSKLIQVVLRNPETPITTLDTFHPAEGEQRLHLCGGKPSIPHHLSILSTGAGTVKCIFEASHAILDGWSLRLLMRDFLAAYQNTLSMTPAPPFNLFTSLLEPSRVQADKAYWHSILQHQEPCLLLPSVPQQDESPPGERFSIASWPPFPVASFSRMSTDYGLTIAAIIDAVWAKTLASIMNISSVSFAYLVSGREQSLAEALQIVGPMINLLAYHFPHVDATLPIHNLAIELQKQKIKDASHAMCGINDVVDALGRGRLWNTGVNYQRLSDKVVDDNGDDLRIKELEWTDPWDLDVLVRVFANRDVVTIQIEYDRRVFKGEESNRVSQLFIKNLRQALLC</sequence>
<dbReference type="GO" id="GO:0016874">
    <property type="term" value="F:ligase activity"/>
    <property type="evidence" value="ECO:0007669"/>
    <property type="project" value="UniProtKB-KW"/>
</dbReference>
<dbReference type="GO" id="GO:0005737">
    <property type="term" value="C:cytoplasm"/>
    <property type="evidence" value="ECO:0007669"/>
    <property type="project" value="TreeGrafter"/>
</dbReference>
<dbReference type="PANTHER" id="PTHR45527">
    <property type="entry name" value="NONRIBOSOMAL PEPTIDE SYNTHETASE"/>
    <property type="match status" value="1"/>
</dbReference>
<dbReference type="Proteomes" id="UP000054321">
    <property type="component" value="Unassembled WGS sequence"/>
</dbReference>
<dbReference type="PROSITE" id="PS00455">
    <property type="entry name" value="AMP_BINDING"/>
    <property type="match status" value="1"/>
</dbReference>
<dbReference type="HOGENOM" id="CLU_000022_60_3_1"/>
<dbReference type="CDD" id="cd05918">
    <property type="entry name" value="A_NRPS_SidN3_like"/>
    <property type="match status" value="1"/>
</dbReference>
<dbReference type="FunFam" id="3.30.300.30:FF:000015">
    <property type="entry name" value="Nonribosomal peptide synthase SidD"/>
    <property type="match status" value="1"/>
</dbReference>
<keyword evidence="1" id="KW-0596">Phosphopantetheine</keyword>
<evidence type="ECO:0000313" key="5">
    <source>
        <dbReference type="EMBL" id="KIM97226.1"/>
    </source>
</evidence>
<feature type="domain" description="Carrier" evidence="4">
    <location>
        <begin position="986"/>
        <end position="1059"/>
    </location>
</feature>
<dbReference type="InterPro" id="IPR042099">
    <property type="entry name" value="ANL_N_sf"/>
</dbReference>
<protein>
    <recommendedName>
        <fullName evidence="4">Carrier domain-containing protein</fullName>
    </recommendedName>
</protein>
<accession>A0A0C3H438</accession>
<dbReference type="SUPFAM" id="SSF52777">
    <property type="entry name" value="CoA-dependent acyltransferases"/>
    <property type="match status" value="4"/>
</dbReference>
<dbReference type="InterPro" id="IPR045851">
    <property type="entry name" value="AMP-bd_C_sf"/>
</dbReference>
<dbReference type="InterPro" id="IPR036736">
    <property type="entry name" value="ACP-like_sf"/>
</dbReference>
<dbReference type="SUPFAM" id="SSF47336">
    <property type="entry name" value="ACP-like"/>
    <property type="match status" value="1"/>
</dbReference>
<dbReference type="STRING" id="913774.A0A0C3H438"/>
<dbReference type="FunFam" id="3.40.50.12780:FF:000014">
    <property type="entry name" value="Nonribosomal peptide synthetase 1"/>
    <property type="match status" value="1"/>
</dbReference>
<dbReference type="SUPFAM" id="SSF56801">
    <property type="entry name" value="Acetyl-CoA synthetase-like"/>
    <property type="match status" value="1"/>
</dbReference>
<evidence type="ECO:0000313" key="6">
    <source>
        <dbReference type="Proteomes" id="UP000054321"/>
    </source>
</evidence>
<dbReference type="Gene3D" id="1.10.1200.10">
    <property type="entry name" value="ACP-like"/>
    <property type="match status" value="1"/>
</dbReference>
<dbReference type="Pfam" id="PF00550">
    <property type="entry name" value="PP-binding"/>
    <property type="match status" value="1"/>
</dbReference>
<evidence type="ECO:0000259" key="4">
    <source>
        <dbReference type="PROSITE" id="PS50075"/>
    </source>
</evidence>
<dbReference type="InterPro" id="IPR009081">
    <property type="entry name" value="PP-bd_ACP"/>
</dbReference>
<dbReference type="GO" id="GO:0044550">
    <property type="term" value="P:secondary metabolite biosynthetic process"/>
    <property type="evidence" value="ECO:0007669"/>
    <property type="project" value="TreeGrafter"/>
</dbReference>
<dbReference type="Gene3D" id="3.30.559.10">
    <property type="entry name" value="Chloramphenicol acetyltransferase-like domain"/>
    <property type="match status" value="2"/>
</dbReference>
<dbReference type="Gene3D" id="3.40.50.12780">
    <property type="entry name" value="N-terminal domain of ligase-like"/>
    <property type="match status" value="1"/>
</dbReference>
<organism evidence="5 6">
    <name type="scientific">Oidiodendron maius (strain Zn)</name>
    <dbReference type="NCBI Taxonomy" id="913774"/>
    <lineage>
        <taxon>Eukaryota</taxon>
        <taxon>Fungi</taxon>
        <taxon>Dikarya</taxon>
        <taxon>Ascomycota</taxon>
        <taxon>Pezizomycotina</taxon>
        <taxon>Leotiomycetes</taxon>
        <taxon>Leotiomycetes incertae sedis</taxon>
        <taxon>Myxotrichaceae</taxon>
        <taxon>Oidiodendron</taxon>
    </lineage>
</organism>
<dbReference type="NCBIfam" id="TIGR01733">
    <property type="entry name" value="AA-adenyl-dom"/>
    <property type="match status" value="1"/>
</dbReference>
<evidence type="ECO:0000256" key="1">
    <source>
        <dbReference type="ARBA" id="ARBA00022450"/>
    </source>
</evidence>
<keyword evidence="6" id="KW-1185">Reference proteome</keyword>
<dbReference type="PROSITE" id="PS50075">
    <property type="entry name" value="CARRIER"/>
    <property type="match status" value="1"/>
</dbReference>
<proteinExistence type="predicted"/>
<reference evidence="5 6" key="1">
    <citation type="submission" date="2014-04" db="EMBL/GenBank/DDBJ databases">
        <authorList>
            <consortium name="DOE Joint Genome Institute"/>
            <person name="Kuo A."/>
            <person name="Martino E."/>
            <person name="Perotto S."/>
            <person name="Kohler A."/>
            <person name="Nagy L.G."/>
            <person name="Floudas D."/>
            <person name="Copeland A."/>
            <person name="Barry K.W."/>
            <person name="Cichocki N."/>
            <person name="Veneault-Fourrey C."/>
            <person name="LaButti K."/>
            <person name="Lindquist E.A."/>
            <person name="Lipzen A."/>
            <person name="Lundell T."/>
            <person name="Morin E."/>
            <person name="Murat C."/>
            <person name="Sun H."/>
            <person name="Tunlid A."/>
            <person name="Henrissat B."/>
            <person name="Grigoriev I.V."/>
            <person name="Hibbett D.S."/>
            <person name="Martin F."/>
            <person name="Nordberg H.P."/>
            <person name="Cantor M.N."/>
            <person name="Hua S.X."/>
        </authorList>
    </citation>
    <scope>NUCLEOTIDE SEQUENCE [LARGE SCALE GENOMIC DNA]</scope>
    <source>
        <strain evidence="5 6">Zn</strain>
    </source>
</reference>
<gene>
    <name evidence="5" type="ORF">OIDMADRAFT_203951</name>
</gene>
<dbReference type="CDD" id="cd19545">
    <property type="entry name" value="FUM14_C_NRPS-like"/>
    <property type="match status" value="1"/>
</dbReference>
<dbReference type="GO" id="GO:0043041">
    <property type="term" value="P:amino acid activation for nonribosomal peptide biosynthetic process"/>
    <property type="evidence" value="ECO:0007669"/>
    <property type="project" value="TreeGrafter"/>
</dbReference>
<dbReference type="OrthoDB" id="416786at2759"/>
<dbReference type="EMBL" id="KN832882">
    <property type="protein sequence ID" value="KIM97226.1"/>
    <property type="molecule type" value="Genomic_DNA"/>
</dbReference>
<dbReference type="InterPro" id="IPR000873">
    <property type="entry name" value="AMP-dep_synth/lig_dom"/>
</dbReference>
<dbReference type="InterPro" id="IPR020806">
    <property type="entry name" value="PKS_PP-bd"/>
</dbReference>
<dbReference type="InterPro" id="IPR001242">
    <property type="entry name" value="Condensation_dom"/>
</dbReference>
<dbReference type="GO" id="GO:0031177">
    <property type="term" value="F:phosphopantetheine binding"/>
    <property type="evidence" value="ECO:0007669"/>
    <property type="project" value="InterPro"/>
</dbReference>
<dbReference type="SMART" id="SM00823">
    <property type="entry name" value="PKS_PP"/>
    <property type="match status" value="1"/>
</dbReference>
<dbReference type="InterPro" id="IPR023213">
    <property type="entry name" value="CAT-like_dom_sf"/>
</dbReference>
<evidence type="ECO:0000256" key="2">
    <source>
        <dbReference type="ARBA" id="ARBA00022553"/>
    </source>
</evidence>
<dbReference type="FunFam" id="3.40.50.980:FF:000001">
    <property type="entry name" value="Non-ribosomal peptide synthetase"/>
    <property type="match status" value="1"/>
</dbReference>
<evidence type="ECO:0000256" key="3">
    <source>
        <dbReference type="ARBA" id="ARBA00022598"/>
    </source>
</evidence>